<comment type="caution">
    <text evidence="1">The sequence shown here is derived from an EMBL/GenBank/DDBJ whole genome shotgun (WGS) entry which is preliminary data.</text>
</comment>
<dbReference type="Proteomes" id="UP001168109">
    <property type="component" value="Unassembled WGS sequence"/>
</dbReference>
<name>A0ABT7QBV0_9GAMM</name>
<organism evidence="1 2">
    <name type="scientific">Aeromonas piscicola</name>
    <dbReference type="NCBI Taxonomy" id="600645"/>
    <lineage>
        <taxon>Bacteria</taxon>
        <taxon>Pseudomonadati</taxon>
        <taxon>Pseudomonadota</taxon>
        <taxon>Gammaproteobacteria</taxon>
        <taxon>Aeromonadales</taxon>
        <taxon>Aeromonadaceae</taxon>
        <taxon>Aeromonas</taxon>
    </lineage>
</organism>
<gene>
    <name evidence="1" type="ORF">OB962_10560</name>
</gene>
<reference evidence="1" key="1">
    <citation type="submission" date="2024-05" db="EMBL/GenBank/DDBJ databases">
        <title>WGS of Aeromonas isolates.</title>
        <authorList>
            <person name="Lee H."/>
        </authorList>
    </citation>
    <scope>NUCLEOTIDE SEQUENCE</scope>
    <source>
        <strain evidence="1">LP308</strain>
    </source>
</reference>
<protein>
    <recommendedName>
        <fullName evidence="3">Transposase</fullName>
    </recommendedName>
</protein>
<dbReference type="EMBL" id="JAOPLU010000002">
    <property type="protein sequence ID" value="MDM5131437.1"/>
    <property type="molecule type" value="Genomic_DNA"/>
</dbReference>
<accession>A0ABT7QBV0</accession>
<keyword evidence="2" id="KW-1185">Reference proteome</keyword>
<evidence type="ECO:0000313" key="2">
    <source>
        <dbReference type="Proteomes" id="UP001168109"/>
    </source>
</evidence>
<evidence type="ECO:0000313" key="1">
    <source>
        <dbReference type="EMBL" id="MDM5131437.1"/>
    </source>
</evidence>
<sequence length="65" mass="7529">MKKLFSHIDTHAAIAALHELSTRLQGNTRHSYLYRGSEGNSLRAQAQQNLRWHQLLCAMNRREPT</sequence>
<evidence type="ECO:0008006" key="3">
    <source>
        <dbReference type="Google" id="ProtNLM"/>
    </source>
</evidence>
<dbReference type="RefSeq" id="WP_290041991.1">
    <property type="nucleotide sequence ID" value="NZ_JAOPLU010000002.1"/>
</dbReference>
<proteinExistence type="predicted"/>